<dbReference type="Pfam" id="PF14657">
    <property type="entry name" value="Arm-DNA-bind_4"/>
    <property type="match status" value="1"/>
</dbReference>
<dbReference type="Gene3D" id="1.10.150.130">
    <property type="match status" value="1"/>
</dbReference>
<accession>E7MQL0</accession>
<sequence>MSVYRDKQRNAWFVVTRYKDWTGKVKQTTKRGFRTKHDAQRYESLFIDKKKDSTDILFKNFIEIYLELMEHRIKENTLMTKQYIFYHQIVPYLGEMKLDEITPKDIVHWQDQVMKDNNYKQTYLKTIHNQLSALFNYAVRFYGLKNNPARLAGNMGKEEVSEIKFWTKEEYLTFSRAMMNKEESYHAFEILYWCGIRLGELLALTAEDFNFEKKTLRINKSYQHIKGKDVITTPKTRKSNRVLTLPDFLADEMQDHISRLPYLKVDDRIFTITKSGLHHEMDRGYRETGVKRIRVHDLRHSHVSMLIEMGFSAVDIANRVGHESVKVTYRYAHLFPNKNLMIAKKLNISRNGEKDEQKEPGSKWET</sequence>
<dbReference type="InterPro" id="IPR013762">
    <property type="entry name" value="Integrase-like_cat_sf"/>
</dbReference>
<dbReference type="Pfam" id="PF14659">
    <property type="entry name" value="Phage_int_SAM_3"/>
    <property type="match status" value="1"/>
</dbReference>
<dbReference type="GO" id="GO:0006310">
    <property type="term" value="P:DNA recombination"/>
    <property type="evidence" value="ECO:0007669"/>
    <property type="project" value="UniProtKB-KW"/>
</dbReference>
<keyword evidence="9" id="KW-1185">Reference proteome</keyword>
<evidence type="ECO:0000256" key="4">
    <source>
        <dbReference type="ARBA" id="ARBA00023172"/>
    </source>
</evidence>
<dbReference type="InterPro" id="IPR002104">
    <property type="entry name" value="Integrase_catalytic"/>
</dbReference>
<dbReference type="Gene3D" id="1.10.443.10">
    <property type="entry name" value="Intergrase catalytic core"/>
    <property type="match status" value="1"/>
</dbReference>
<dbReference type="SUPFAM" id="SSF56349">
    <property type="entry name" value="DNA breaking-rejoining enzymes"/>
    <property type="match status" value="1"/>
</dbReference>
<dbReference type="PROSITE" id="PS51900">
    <property type="entry name" value="CB"/>
    <property type="match status" value="1"/>
</dbReference>
<evidence type="ECO:0000256" key="5">
    <source>
        <dbReference type="PROSITE-ProRule" id="PRU01248"/>
    </source>
</evidence>
<gene>
    <name evidence="8" type="ORF">HMPREF9430_01846</name>
</gene>
<dbReference type="InterPro" id="IPR010998">
    <property type="entry name" value="Integrase_recombinase_N"/>
</dbReference>
<evidence type="ECO:0000256" key="3">
    <source>
        <dbReference type="ARBA" id="ARBA00023125"/>
    </source>
</evidence>
<dbReference type="eggNOG" id="COG0582">
    <property type="taxonomic scope" value="Bacteria"/>
</dbReference>
<keyword evidence="2" id="KW-0229">DNA integration</keyword>
<dbReference type="AlphaFoldDB" id="E7MQL0"/>
<comment type="similarity">
    <text evidence="1">Belongs to the 'phage' integrase family.</text>
</comment>
<dbReference type="CDD" id="cd01189">
    <property type="entry name" value="INT_ICEBs1_C_like"/>
    <property type="match status" value="1"/>
</dbReference>
<dbReference type="InterPro" id="IPR004107">
    <property type="entry name" value="Integrase_SAM-like_N"/>
</dbReference>
<proteinExistence type="inferred from homology"/>
<keyword evidence="4" id="KW-0233">DNA recombination</keyword>
<dbReference type="EMBL" id="AECQ01000036">
    <property type="protein sequence ID" value="EFW23719.1"/>
    <property type="molecule type" value="Genomic_DNA"/>
</dbReference>
<dbReference type="HOGENOM" id="CLU_027562_17_0_9"/>
<feature type="domain" description="Core-binding (CB)" evidence="7">
    <location>
        <begin position="56"/>
        <end position="139"/>
    </location>
</feature>
<dbReference type="STRING" id="706433.HMPREF9430_01846"/>
<feature type="domain" description="Tyr recombinase" evidence="6">
    <location>
        <begin position="161"/>
        <end position="344"/>
    </location>
</feature>
<keyword evidence="3 5" id="KW-0238">DNA-binding</keyword>
<evidence type="ECO:0000313" key="9">
    <source>
        <dbReference type="Proteomes" id="UP000004097"/>
    </source>
</evidence>
<dbReference type="InterPro" id="IPR050090">
    <property type="entry name" value="Tyrosine_recombinase_XerCD"/>
</dbReference>
<organism evidence="8 9">
    <name type="scientific">Solobacterium moorei F0204</name>
    <dbReference type="NCBI Taxonomy" id="706433"/>
    <lineage>
        <taxon>Bacteria</taxon>
        <taxon>Bacillati</taxon>
        <taxon>Bacillota</taxon>
        <taxon>Erysipelotrichia</taxon>
        <taxon>Erysipelotrichales</taxon>
        <taxon>Erysipelotrichaceae</taxon>
        <taxon>Solobacterium</taxon>
    </lineage>
</organism>
<comment type="caution">
    <text evidence="8">The sequence shown here is derived from an EMBL/GenBank/DDBJ whole genome shotgun (WGS) entry which is preliminary data.</text>
</comment>
<dbReference type="Proteomes" id="UP000004097">
    <property type="component" value="Unassembled WGS sequence"/>
</dbReference>
<dbReference type="GO" id="GO:0015074">
    <property type="term" value="P:DNA integration"/>
    <property type="evidence" value="ECO:0007669"/>
    <property type="project" value="UniProtKB-KW"/>
</dbReference>
<evidence type="ECO:0000256" key="2">
    <source>
        <dbReference type="ARBA" id="ARBA00022908"/>
    </source>
</evidence>
<name>E7MQL0_9FIRM</name>
<dbReference type="PANTHER" id="PTHR30349:SF64">
    <property type="entry name" value="PROPHAGE INTEGRASE INTD-RELATED"/>
    <property type="match status" value="1"/>
</dbReference>
<dbReference type="PANTHER" id="PTHR30349">
    <property type="entry name" value="PHAGE INTEGRASE-RELATED"/>
    <property type="match status" value="1"/>
</dbReference>
<dbReference type="PROSITE" id="PS51898">
    <property type="entry name" value="TYR_RECOMBINASE"/>
    <property type="match status" value="1"/>
</dbReference>
<dbReference type="InterPro" id="IPR028259">
    <property type="entry name" value="AP2-like_int_N"/>
</dbReference>
<dbReference type="InterPro" id="IPR044068">
    <property type="entry name" value="CB"/>
</dbReference>
<dbReference type="OrthoDB" id="9803188at2"/>
<dbReference type="InterPro" id="IPR011010">
    <property type="entry name" value="DNA_brk_join_enz"/>
</dbReference>
<dbReference type="Pfam" id="PF00589">
    <property type="entry name" value="Phage_integrase"/>
    <property type="match status" value="1"/>
</dbReference>
<evidence type="ECO:0000259" key="6">
    <source>
        <dbReference type="PROSITE" id="PS51898"/>
    </source>
</evidence>
<reference evidence="8 9" key="1">
    <citation type="submission" date="2010-08" db="EMBL/GenBank/DDBJ databases">
        <authorList>
            <person name="Weinstock G."/>
            <person name="Sodergren E."/>
            <person name="Clifton S."/>
            <person name="Fulton L."/>
            <person name="Fulton B."/>
            <person name="Courtney L."/>
            <person name="Fronick C."/>
            <person name="Harrison M."/>
            <person name="Strong C."/>
            <person name="Farmer C."/>
            <person name="Delahaunty K."/>
            <person name="Markovic C."/>
            <person name="Hall O."/>
            <person name="Minx P."/>
            <person name="Tomlinson C."/>
            <person name="Mitreva M."/>
            <person name="Hou S."/>
            <person name="Chen J."/>
            <person name="Wollam A."/>
            <person name="Pepin K.H."/>
            <person name="Johnson M."/>
            <person name="Bhonagiri V."/>
            <person name="Zhang X."/>
            <person name="Suruliraj S."/>
            <person name="Warren W."/>
            <person name="Chinwalla A."/>
            <person name="Mardis E.R."/>
            <person name="Wilson R.K."/>
        </authorList>
    </citation>
    <scope>NUCLEOTIDE SEQUENCE [LARGE SCALE GENOMIC DNA]</scope>
    <source>
        <strain evidence="8 9">F0204</strain>
    </source>
</reference>
<evidence type="ECO:0000313" key="8">
    <source>
        <dbReference type="EMBL" id="EFW23719.1"/>
    </source>
</evidence>
<dbReference type="GO" id="GO:0003677">
    <property type="term" value="F:DNA binding"/>
    <property type="evidence" value="ECO:0007669"/>
    <property type="project" value="UniProtKB-UniRule"/>
</dbReference>
<evidence type="ECO:0000256" key="1">
    <source>
        <dbReference type="ARBA" id="ARBA00008857"/>
    </source>
</evidence>
<protein>
    <submittedName>
        <fullName evidence="8">Site-specific recombinase, phage integrase family</fullName>
    </submittedName>
</protein>
<evidence type="ECO:0000259" key="7">
    <source>
        <dbReference type="PROSITE" id="PS51900"/>
    </source>
</evidence>